<keyword evidence="8" id="KW-1185">Reference proteome</keyword>
<gene>
    <name evidence="7" type="ORF">BQ4739_LOCUS11007</name>
</gene>
<dbReference type="PROSITE" id="PS50865">
    <property type="entry name" value="ZF_MYND_2"/>
    <property type="match status" value="1"/>
</dbReference>
<dbReference type="GO" id="GO:0008270">
    <property type="term" value="F:zinc ion binding"/>
    <property type="evidence" value="ECO:0007669"/>
    <property type="project" value="UniProtKB-KW"/>
</dbReference>
<sequence length="560" mass="57321">MPRDPVTAIISAMSDLLVDAVHAELMTADSPQSPSEARFAQQLFDSASLQHLLLISVAAECHRLHQQLRGVSLVKAKTAAAVVTASAAVAAAAAAAEAAGSGNQQQHEQPQEQQQQPRYLTIPDHHTAVLDMLLAPAAAEELMPGGRPKRQLQYTMVTALQLLLQPSASGSSSSNRGLRVVTQLPRVPVQMCLPLHLLLFEAAALAPELPSIHTALIFQLALLDVYEQAKIGEQPTPDAINAAAAAYGNGLTASLLLMGPALLHAYKHDKQGDMELPAGSGGCPTWPGGVPLRGAALRDAAVNLFGSLTVRMCPPGVQDVLNAAFQQQPFTAAAVCEAAVRGAARHNQLHATQIRLVAALTTAACNKCIALPGESSSSSSVVAAAAADAGLRDALLLPFGLITTQLKQAAGSVDGAGVISALVQRSPSVKAVTKLSKQAEASVGMDSDGATGGLSSSSTSSSRVGNTDAEGCQAASDIALGTLAPWLALAGRCFSMGQLGEMQLGLLAAGCSDCMAAKYCSRKCQVEHWKIGHQGVCKRIKAAAAAAAAAAGGGAAGIAQ</sequence>
<dbReference type="EMBL" id="FNXT01001014">
    <property type="protein sequence ID" value="SZX70841.1"/>
    <property type="molecule type" value="Genomic_DNA"/>
</dbReference>
<dbReference type="Pfam" id="PF01753">
    <property type="entry name" value="zf-MYND"/>
    <property type="match status" value="1"/>
</dbReference>
<protein>
    <recommendedName>
        <fullName evidence="6">MYND-type domain-containing protein</fullName>
    </recommendedName>
</protein>
<evidence type="ECO:0000259" key="6">
    <source>
        <dbReference type="PROSITE" id="PS50865"/>
    </source>
</evidence>
<reference evidence="7 8" key="1">
    <citation type="submission" date="2016-10" db="EMBL/GenBank/DDBJ databases">
        <authorList>
            <person name="Cai Z."/>
        </authorList>
    </citation>
    <scope>NUCLEOTIDE SEQUENCE [LARGE SCALE GENOMIC DNA]</scope>
</reference>
<keyword evidence="2 4" id="KW-0863">Zinc-finger</keyword>
<accession>A0A383W035</accession>
<organism evidence="7 8">
    <name type="scientific">Tetradesmus obliquus</name>
    <name type="common">Green alga</name>
    <name type="synonym">Acutodesmus obliquus</name>
    <dbReference type="NCBI Taxonomy" id="3088"/>
    <lineage>
        <taxon>Eukaryota</taxon>
        <taxon>Viridiplantae</taxon>
        <taxon>Chlorophyta</taxon>
        <taxon>core chlorophytes</taxon>
        <taxon>Chlorophyceae</taxon>
        <taxon>CS clade</taxon>
        <taxon>Sphaeropleales</taxon>
        <taxon>Scenedesmaceae</taxon>
        <taxon>Tetradesmus</taxon>
    </lineage>
</organism>
<feature type="region of interest" description="Disordered" evidence="5">
    <location>
        <begin position="443"/>
        <end position="466"/>
    </location>
</feature>
<evidence type="ECO:0000256" key="3">
    <source>
        <dbReference type="ARBA" id="ARBA00022833"/>
    </source>
</evidence>
<evidence type="ECO:0000313" key="8">
    <source>
        <dbReference type="Proteomes" id="UP000256970"/>
    </source>
</evidence>
<keyword evidence="3" id="KW-0862">Zinc</keyword>
<name>A0A383W035_TETOB</name>
<dbReference type="AlphaFoldDB" id="A0A383W035"/>
<evidence type="ECO:0000313" key="7">
    <source>
        <dbReference type="EMBL" id="SZX70841.1"/>
    </source>
</evidence>
<evidence type="ECO:0000256" key="1">
    <source>
        <dbReference type="ARBA" id="ARBA00022723"/>
    </source>
</evidence>
<dbReference type="InterPro" id="IPR002893">
    <property type="entry name" value="Znf_MYND"/>
</dbReference>
<dbReference type="Proteomes" id="UP000256970">
    <property type="component" value="Unassembled WGS sequence"/>
</dbReference>
<evidence type="ECO:0000256" key="4">
    <source>
        <dbReference type="PROSITE-ProRule" id="PRU00134"/>
    </source>
</evidence>
<keyword evidence="1" id="KW-0479">Metal-binding</keyword>
<dbReference type="SUPFAM" id="SSF144232">
    <property type="entry name" value="HIT/MYND zinc finger-like"/>
    <property type="match status" value="1"/>
</dbReference>
<proteinExistence type="predicted"/>
<evidence type="ECO:0000256" key="5">
    <source>
        <dbReference type="SAM" id="MobiDB-lite"/>
    </source>
</evidence>
<dbReference type="Gene3D" id="6.10.140.2220">
    <property type="match status" value="1"/>
</dbReference>
<evidence type="ECO:0000256" key="2">
    <source>
        <dbReference type="ARBA" id="ARBA00022771"/>
    </source>
</evidence>
<feature type="domain" description="MYND-type" evidence="6">
    <location>
        <begin position="493"/>
        <end position="537"/>
    </location>
</feature>